<dbReference type="GO" id="GO:0071526">
    <property type="term" value="P:semaphorin-plexin signaling pathway"/>
    <property type="evidence" value="ECO:0007669"/>
    <property type="project" value="TreeGrafter"/>
</dbReference>
<dbReference type="EMBL" id="JAODUP010000104">
    <property type="protein sequence ID" value="KAK2162073.1"/>
    <property type="molecule type" value="Genomic_DNA"/>
</dbReference>
<comment type="similarity">
    <text evidence="2">Belongs to the semaphorin family.</text>
</comment>
<dbReference type="InterPro" id="IPR001627">
    <property type="entry name" value="Semap_dom"/>
</dbReference>
<dbReference type="PANTHER" id="PTHR11036">
    <property type="entry name" value="SEMAPHORIN"/>
    <property type="match status" value="1"/>
</dbReference>
<dbReference type="GO" id="GO:0007411">
    <property type="term" value="P:axon guidance"/>
    <property type="evidence" value="ECO:0007669"/>
    <property type="project" value="TreeGrafter"/>
</dbReference>
<protein>
    <recommendedName>
        <fullName evidence="10">Semaphorin-2A</fullName>
    </recommendedName>
</protein>
<evidence type="ECO:0000256" key="9">
    <source>
        <dbReference type="ARBA" id="ARBA00023180"/>
    </source>
</evidence>
<sequence length="722" mass="83311">MGVGSRFAAPRWPRFHLALTFSAGVVMAAGLMKIEWSRRELYLTLVRGGERRFSTKETKEAYSRSTISGSHYRCSARFCDGITRFQPSPGVKYFRYLNLNEEETVLYIGAMNYVIRINDIKNISSSSYDITRPLNTGTKFNYHKAGCESRLMSNANYECQNHIRAIIPLVNGTLQICGTSAYNSTIYMLDDFTEDPEKLDSKSFQGLGICPPNPNATCNIIYVRNGNPGNMAVTYSGTMMDFTMARPLIYRPKIPGYSKLLRTEYADTKWLNEPYFVQSFDVGDYIYFFFRENAIEYMNCGKAIYSRVARVCKSDRGGNRVLTSRFTTYFKARLNCSIPGNYPFYFNELYDVFRIDSTFYGLFRTYNNGLYGSAVCKYTNLDIETAFNGTFKEQKESTSIWQRVPEKRVPNPRPGSCTNDSTKISDDVLQFSKARPLMDLSVQMTKGHPVFYEQELMYEKMVVLQRKNIYLFILATSNGEIHKVVSWLEGGTYQHKVITVWNSFADNEQIHQMKLSNNFLYLSTDNTVTQISVEQCNKYQYCTQCIQDPDCGWNNVQTTCQPYNSNLVQNVRASIPEKECSSACKSDEMYEEKLSGESVHLDCKSKCEPSDEVQWFFNNRALRPDEKKLFQTVSNSLIIFNLTGSDNGTYTCKSHDVILKQHTIMVSECNDPERCWRHEFTKWCIEFEKYQEQMKQWRCLKEHAVNNEQCFTSAADTCKKDN</sequence>
<keyword evidence="3" id="KW-0217">Developmental protein</keyword>
<dbReference type="InterPro" id="IPR016201">
    <property type="entry name" value="PSI"/>
</dbReference>
<evidence type="ECO:0000259" key="13">
    <source>
        <dbReference type="PROSITE" id="PS51004"/>
    </source>
</evidence>
<dbReference type="Pfam" id="PF13927">
    <property type="entry name" value="Ig_3"/>
    <property type="match status" value="1"/>
</dbReference>
<evidence type="ECO:0000313" key="14">
    <source>
        <dbReference type="EMBL" id="KAK2162073.1"/>
    </source>
</evidence>
<evidence type="ECO:0000256" key="5">
    <source>
        <dbReference type="ARBA" id="ARBA00022729"/>
    </source>
</evidence>
<evidence type="ECO:0000256" key="3">
    <source>
        <dbReference type="ARBA" id="ARBA00022473"/>
    </source>
</evidence>
<dbReference type="Proteomes" id="UP001208570">
    <property type="component" value="Unassembled WGS sequence"/>
</dbReference>
<evidence type="ECO:0000256" key="7">
    <source>
        <dbReference type="ARBA" id="ARBA00022902"/>
    </source>
</evidence>
<dbReference type="GO" id="GO:0005576">
    <property type="term" value="C:extracellular region"/>
    <property type="evidence" value="ECO:0007669"/>
    <property type="project" value="UniProtKB-SubCell"/>
</dbReference>
<evidence type="ECO:0000256" key="1">
    <source>
        <dbReference type="ARBA" id="ARBA00004613"/>
    </source>
</evidence>
<dbReference type="SUPFAM" id="SSF48726">
    <property type="entry name" value="Immunoglobulin"/>
    <property type="match status" value="1"/>
</dbReference>
<evidence type="ECO:0000256" key="6">
    <source>
        <dbReference type="ARBA" id="ARBA00022782"/>
    </source>
</evidence>
<keyword evidence="7" id="KW-0524">Neurogenesis</keyword>
<keyword evidence="8" id="KW-1015">Disulfide bond</keyword>
<dbReference type="AlphaFoldDB" id="A0AAD9K0Y3"/>
<reference evidence="14" key="1">
    <citation type="journal article" date="2023" name="Mol. Biol. Evol.">
        <title>Third-Generation Sequencing Reveals the Adaptive Role of the Epigenome in Three Deep-Sea Polychaetes.</title>
        <authorList>
            <person name="Perez M."/>
            <person name="Aroh O."/>
            <person name="Sun Y."/>
            <person name="Lan Y."/>
            <person name="Juniper S.K."/>
            <person name="Young C.R."/>
            <person name="Angers B."/>
            <person name="Qian P.Y."/>
        </authorList>
    </citation>
    <scope>NUCLEOTIDE SEQUENCE</scope>
    <source>
        <strain evidence="14">P08H-3</strain>
    </source>
</reference>
<evidence type="ECO:0000256" key="4">
    <source>
        <dbReference type="ARBA" id="ARBA00022525"/>
    </source>
</evidence>
<keyword evidence="5" id="KW-0732">Signal</keyword>
<evidence type="ECO:0000259" key="12">
    <source>
        <dbReference type="PROSITE" id="PS50835"/>
    </source>
</evidence>
<dbReference type="SUPFAM" id="SSF101912">
    <property type="entry name" value="Sema domain"/>
    <property type="match status" value="1"/>
</dbReference>
<dbReference type="PROSITE" id="PS50835">
    <property type="entry name" value="IG_LIKE"/>
    <property type="match status" value="1"/>
</dbReference>
<dbReference type="InterPro" id="IPR036352">
    <property type="entry name" value="Semap_dom_sf"/>
</dbReference>
<dbReference type="InterPro" id="IPR036179">
    <property type="entry name" value="Ig-like_dom_sf"/>
</dbReference>
<keyword evidence="4" id="KW-0964">Secreted</keyword>
<evidence type="ECO:0000313" key="15">
    <source>
        <dbReference type="Proteomes" id="UP001208570"/>
    </source>
</evidence>
<evidence type="ECO:0000256" key="8">
    <source>
        <dbReference type="ARBA" id="ARBA00023157"/>
    </source>
</evidence>
<evidence type="ECO:0000256" key="11">
    <source>
        <dbReference type="PROSITE-ProRule" id="PRU00352"/>
    </source>
</evidence>
<dbReference type="GO" id="GO:0030335">
    <property type="term" value="P:positive regulation of cell migration"/>
    <property type="evidence" value="ECO:0007669"/>
    <property type="project" value="TreeGrafter"/>
</dbReference>
<dbReference type="SMART" id="SM00409">
    <property type="entry name" value="IG"/>
    <property type="match status" value="1"/>
</dbReference>
<dbReference type="Gene3D" id="2.130.10.10">
    <property type="entry name" value="YVTN repeat-like/Quinoprotein amine dehydrogenase"/>
    <property type="match status" value="1"/>
</dbReference>
<feature type="domain" description="Sema" evidence="13">
    <location>
        <begin position="64"/>
        <end position="533"/>
    </location>
</feature>
<comment type="caution">
    <text evidence="14">The sequence shown here is derived from an EMBL/GenBank/DDBJ whole genome shotgun (WGS) entry which is preliminary data.</text>
</comment>
<accession>A0AAD9K0Y3</accession>
<keyword evidence="6" id="KW-0221">Differentiation</keyword>
<proteinExistence type="inferred from homology"/>
<evidence type="ECO:0000256" key="2">
    <source>
        <dbReference type="ARBA" id="ARBA00009492"/>
    </source>
</evidence>
<dbReference type="SMART" id="SM00408">
    <property type="entry name" value="IGc2"/>
    <property type="match status" value="1"/>
</dbReference>
<name>A0AAD9K0Y3_9ANNE</name>
<keyword evidence="15" id="KW-1185">Reference proteome</keyword>
<dbReference type="Gene3D" id="2.60.40.10">
    <property type="entry name" value="Immunoglobulins"/>
    <property type="match status" value="1"/>
</dbReference>
<dbReference type="FunFam" id="2.130.10.10:FF:000369">
    <property type="entry name" value="semaphorin-2A isoform X1"/>
    <property type="match status" value="1"/>
</dbReference>
<comment type="subcellular location">
    <subcellularLocation>
        <location evidence="1">Secreted</location>
    </subcellularLocation>
</comment>
<dbReference type="SMART" id="SM00423">
    <property type="entry name" value="PSI"/>
    <property type="match status" value="1"/>
</dbReference>
<feature type="domain" description="Ig-like" evidence="12">
    <location>
        <begin position="576"/>
        <end position="665"/>
    </location>
</feature>
<dbReference type="GO" id="GO:0030215">
    <property type="term" value="F:semaphorin receptor binding"/>
    <property type="evidence" value="ECO:0007669"/>
    <property type="project" value="InterPro"/>
</dbReference>
<dbReference type="GO" id="GO:0045499">
    <property type="term" value="F:chemorepellent activity"/>
    <property type="evidence" value="ECO:0007669"/>
    <property type="project" value="TreeGrafter"/>
</dbReference>
<dbReference type="InterPro" id="IPR015943">
    <property type="entry name" value="WD40/YVTN_repeat-like_dom_sf"/>
</dbReference>
<gene>
    <name evidence="14" type="ORF">LSH36_104g00012</name>
</gene>
<comment type="caution">
    <text evidence="11">Lacks conserved residue(s) required for the propagation of feature annotation.</text>
</comment>
<dbReference type="PANTHER" id="PTHR11036:SF90">
    <property type="entry name" value="SEMAPHORIN 2B, ISOFORM D-RELATED"/>
    <property type="match status" value="1"/>
</dbReference>
<dbReference type="SMART" id="SM00630">
    <property type="entry name" value="Sema"/>
    <property type="match status" value="1"/>
</dbReference>
<keyword evidence="9" id="KW-0325">Glycoprotein</keyword>
<dbReference type="Pfam" id="PF01403">
    <property type="entry name" value="Sema"/>
    <property type="match status" value="1"/>
</dbReference>
<dbReference type="InterPro" id="IPR003598">
    <property type="entry name" value="Ig_sub2"/>
</dbReference>
<dbReference type="PROSITE" id="PS51004">
    <property type="entry name" value="SEMA"/>
    <property type="match status" value="1"/>
</dbReference>
<dbReference type="InterPro" id="IPR027231">
    <property type="entry name" value="Semaphorin"/>
</dbReference>
<dbReference type="InterPro" id="IPR007110">
    <property type="entry name" value="Ig-like_dom"/>
</dbReference>
<evidence type="ECO:0000256" key="10">
    <source>
        <dbReference type="ARBA" id="ARBA00074148"/>
    </source>
</evidence>
<organism evidence="14 15">
    <name type="scientific">Paralvinella palmiformis</name>
    <dbReference type="NCBI Taxonomy" id="53620"/>
    <lineage>
        <taxon>Eukaryota</taxon>
        <taxon>Metazoa</taxon>
        <taxon>Spiralia</taxon>
        <taxon>Lophotrochozoa</taxon>
        <taxon>Annelida</taxon>
        <taxon>Polychaeta</taxon>
        <taxon>Sedentaria</taxon>
        <taxon>Canalipalpata</taxon>
        <taxon>Terebellida</taxon>
        <taxon>Terebelliformia</taxon>
        <taxon>Alvinellidae</taxon>
        <taxon>Paralvinella</taxon>
    </lineage>
</organism>
<dbReference type="InterPro" id="IPR013783">
    <property type="entry name" value="Ig-like_fold"/>
</dbReference>
<dbReference type="GO" id="GO:0005886">
    <property type="term" value="C:plasma membrane"/>
    <property type="evidence" value="ECO:0007669"/>
    <property type="project" value="TreeGrafter"/>
</dbReference>
<dbReference type="InterPro" id="IPR003599">
    <property type="entry name" value="Ig_sub"/>
</dbReference>